<dbReference type="EMBL" id="JADWOX010000001">
    <property type="protein sequence ID" value="MBI1682383.1"/>
    <property type="molecule type" value="Genomic_DNA"/>
</dbReference>
<accession>A0ABS0SS39</accession>
<evidence type="ECO:0000313" key="3">
    <source>
        <dbReference type="Proteomes" id="UP000639859"/>
    </source>
</evidence>
<dbReference type="RefSeq" id="WP_198574339.1">
    <property type="nucleotide sequence ID" value="NZ_JADWOX010000001.1"/>
</dbReference>
<feature type="region of interest" description="Disordered" evidence="1">
    <location>
        <begin position="89"/>
        <end position="135"/>
    </location>
</feature>
<keyword evidence="3" id="KW-1185">Reference proteome</keyword>
<dbReference type="Proteomes" id="UP000639859">
    <property type="component" value="Unassembled WGS sequence"/>
</dbReference>
<name>A0ABS0SS39_9CAUL</name>
<comment type="caution">
    <text evidence="2">The sequence shown here is derived from an EMBL/GenBank/DDBJ whole genome shotgun (WGS) entry which is preliminary data.</text>
</comment>
<proteinExistence type="predicted"/>
<evidence type="ECO:0000256" key="1">
    <source>
        <dbReference type="SAM" id="MobiDB-lite"/>
    </source>
</evidence>
<protein>
    <submittedName>
        <fullName evidence="2">Uncharacterized protein</fullName>
    </submittedName>
</protein>
<evidence type="ECO:0000313" key="2">
    <source>
        <dbReference type="EMBL" id="MBI1682383.1"/>
    </source>
</evidence>
<reference evidence="2 3" key="1">
    <citation type="submission" date="2020-11" db="EMBL/GenBank/DDBJ databases">
        <title>genome sequence of strain KACC 18849.</title>
        <authorList>
            <person name="Gao J."/>
            <person name="Zhang X."/>
        </authorList>
    </citation>
    <scope>NUCLEOTIDE SEQUENCE [LARGE SCALE GENOMIC DNA]</scope>
    <source>
        <strain evidence="2 3">KACC 18849</strain>
    </source>
</reference>
<sequence length="135" mass="14516">MGLLDGSLQAVFGAAFAPLYLPGTLHRQTRTDADDGDVTVTWADSPIRYQPDKVTEAMRSADGYTERDAAFLILQAGVPIFNTDAELTAKQAPAEPERRWAVKSCESDPAGTHWVVRASPTQAPPEAGESPDDDS</sequence>
<gene>
    <name evidence="2" type="ORF">I4Q42_01730</name>
</gene>
<organism evidence="2 3">
    <name type="scientific">Caulobacter hibisci</name>
    <dbReference type="NCBI Taxonomy" id="2035993"/>
    <lineage>
        <taxon>Bacteria</taxon>
        <taxon>Pseudomonadati</taxon>
        <taxon>Pseudomonadota</taxon>
        <taxon>Alphaproteobacteria</taxon>
        <taxon>Caulobacterales</taxon>
        <taxon>Caulobacteraceae</taxon>
        <taxon>Caulobacter</taxon>
    </lineage>
</organism>